<dbReference type="EMBL" id="DAAXAB010000039">
    <property type="protein sequence ID" value="HAG0103382.1"/>
    <property type="molecule type" value="Genomic_DNA"/>
</dbReference>
<dbReference type="NCBIfam" id="NF033829">
    <property type="entry name" value="plas_excl_MbeD"/>
    <property type="match status" value="1"/>
</dbReference>
<dbReference type="AlphaFoldDB" id="A0A757NRQ1"/>
<sequence length="78" mass="9173">MMTELEQQLLTAFENLQSQHEKQHKDFVTAYNNLAQMFDTTSKENATLRQQVSNLSEQVNTLSTQLQLLERHYSTKNR</sequence>
<reference evidence="3" key="2">
    <citation type="submission" date="2020-02" db="EMBL/GenBank/DDBJ databases">
        <authorList>
            <consortium name="NCBI Pathogen Detection Project"/>
        </authorList>
    </citation>
    <scope>NUCLEOTIDE SEQUENCE</scope>
    <source>
        <strain evidence="2">MA.1176/04</strain>
        <strain evidence="3">MA.CIT_T61</strain>
    </source>
</reference>
<gene>
    <name evidence="3" type="primary">mbeD</name>
    <name evidence="2" type="ORF">G8P85_004856</name>
    <name evidence="3" type="ORF">G8R67_004858</name>
</gene>
<name>A0A757NRQ1_SALER</name>
<feature type="coiled-coil region" evidence="1">
    <location>
        <begin position="38"/>
        <end position="72"/>
    </location>
</feature>
<evidence type="ECO:0000313" key="2">
    <source>
        <dbReference type="EMBL" id="HAG0103382.1"/>
    </source>
</evidence>
<protein>
    <submittedName>
        <fullName evidence="3">MbeD family mobilization/exclusion protein</fullName>
    </submittedName>
</protein>
<accession>A0A757NRQ1</accession>
<dbReference type="InterPro" id="IPR006983">
    <property type="entry name" value="MbeD_MobD"/>
</dbReference>
<dbReference type="Pfam" id="PF04899">
    <property type="entry name" value="MbeD_MobD"/>
    <property type="match status" value="1"/>
</dbReference>
<evidence type="ECO:0000313" key="3">
    <source>
        <dbReference type="EMBL" id="HAG0753737.1"/>
    </source>
</evidence>
<organism evidence="3">
    <name type="scientific">Salmonella enterica</name>
    <name type="common">Salmonella choleraesuis</name>
    <dbReference type="NCBI Taxonomy" id="28901"/>
    <lineage>
        <taxon>Bacteria</taxon>
        <taxon>Pseudomonadati</taxon>
        <taxon>Pseudomonadota</taxon>
        <taxon>Gammaproteobacteria</taxon>
        <taxon>Enterobacterales</taxon>
        <taxon>Enterobacteriaceae</taxon>
        <taxon>Salmonella</taxon>
    </lineage>
</organism>
<evidence type="ECO:0000256" key="1">
    <source>
        <dbReference type="SAM" id="Coils"/>
    </source>
</evidence>
<reference evidence="3" key="1">
    <citation type="journal article" date="2018" name="Genome Biol.">
        <title>SKESA: strategic k-mer extension for scrupulous assemblies.</title>
        <authorList>
            <person name="Souvorov A."/>
            <person name="Agarwala R."/>
            <person name="Lipman D.J."/>
        </authorList>
    </citation>
    <scope>NUCLEOTIDE SEQUENCE</scope>
    <source>
        <strain evidence="2">MA.1176/04</strain>
        <strain evidence="3">MA.CIT_T61</strain>
    </source>
</reference>
<dbReference type="EMBL" id="DAAXFG010000039">
    <property type="protein sequence ID" value="HAG0753737.1"/>
    <property type="molecule type" value="Genomic_DNA"/>
</dbReference>
<comment type="caution">
    <text evidence="3">The sequence shown here is derived from an EMBL/GenBank/DDBJ whole genome shotgun (WGS) entry which is preliminary data.</text>
</comment>
<proteinExistence type="predicted"/>
<keyword evidence="1" id="KW-0175">Coiled coil</keyword>